<sequence>MKQSFFATALLTKEDKEDDMVSIPIIMAKATFASIRAKFCPIHTRGPQLNGKNTSCFFDACATPSENLSGLNSSTSSPQTSGS</sequence>
<organism evidence="1 2">
    <name type="scientific">Cinnamomum micranthum f. kanehirae</name>
    <dbReference type="NCBI Taxonomy" id="337451"/>
    <lineage>
        <taxon>Eukaryota</taxon>
        <taxon>Viridiplantae</taxon>
        <taxon>Streptophyta</taxon>
        <taxon>Embryophyta</taxon>
        <taxon>Tracheophyta</taxon>
        <taxon>Spermatophyta</taxon>
        <taxon>Magnoliopsida</taxon>
        <taxon>Magnoliidae</taxon>
        <taxon>Laurales</taxon>
        <taxon>Lauraceae</taxon>
        <taxon>Cinnamomum</taxon>
    </lineage>
</organism>
<protein>
    <submittedName>
        <fullName evidence="1">Uncharacterized protein</fullName>
    </submittedName>
</protein>
<keyword evidence="2" id="KW-1185">Reference proteome</keyword>
<accession>A0A3S3NLB4</accession>
<dbReference type="AlphaFoldDB" id="A0A3S3NLB4"/>
<proteinExistence type="predicted"/>
<comment type="caution">
    <text evidence="1">The sequence shown here is derived from an EMBL/GenBank/DDBJ whole genome shotgun (WGS) entry which is preliminary data.</text>
</comment>
<dbReference type="EMBL" id="QPKB01000013">
    <property type="protein sequence ID" value="RWR97378.1"/>
    <property type="molecule type" value="Genomic_DNA"/>
</dbReference>
<dbReference type="Proteomes" id="UP000283530">
    <property type="component" value="Unassembled WGS sequence"/>
</dbReference>
<evidence type="ECO:0000313" key="1">
    <source>
        <dbReference type="EMBL" id="RWR97378.1"/>
    </source>
</evidence>
<name>A0A3S3NLB4_9MAGN</name>
<reference evidence="1 2" key="1">
    <citation type="journal article" date="2019" name="Nat. Plants">
        <title>Stout camphor tree genome fills gaps in understanding of flowering plant genome evolution.</title>
        <authorList>
            <person name="Chaw S.M."/>
            <person name="Liu Y.C."/>
            <person name="Wu Y.W."/>
            <person name="Wang H.Y."/>
            <person name="Lin C.I."/>
            <person name="Wu C.S."/>
            <person name="Ke H.M."/>
            <person name="Chang L.Y."/>
            <person name="Hsu C.Y."/>
            <person name="Yang H.T."/>
            <person name="Sudianto E."/>
            <person name="Hsu M.H."/>
            <person name="Wu K.P."/>
            <person name="Wang L.N."/>
            <person name="Leebens-Mack J.H."/>
            <person name="Tsai I.J."/>
        </authorList>
    </citation>
    <scope>NUCLEOTIDE SEQUENCE [LARGE SCALE GENOMIC DNA]</scope>
    <source>
        <strain evidence="2">cv. Chaw 1501</strain>
        <tissue evidence="1">Young leaves</tissue>
    </source>
</reference>
<evidence type="ECO:0000313" key="2">
    <source>
        <dbReference type="Proteomes" id="UP000283530"/>
    </source>
</evidence>
<gene>
    <name evidence="1" type="ORF">CKAN_02680700</name>
</gene>